<name>A0A7C3PH35_9CYAN</name>
<evidence type="ECO:0000259" key="2">
    <source>
        <dbReference type="Pfam" id="PF13649"/>
    </source>
</evidence>
<dbReference type="EMBL" id="DSRU01000267">
    <property type="protein sequence ID" value="HFM99695.1"/>
    <property type="molecule type" value="Genomic_DNA"/>
</dbReference>
<dbReference type="AlphaFoldDB" id="A0A7C3PH35"/>
<dbReference type="PANTHER" id="PTHR43861">
    <property type="entry name" value="TRANS-ACONITATE 2-METHYLTRANSFERASE-RELATED"/>
    <property type="match status" value="1"/>
</dbReference>
<dbReference type="PANTHER" id="PTHR43861:SF3">
    <property type="entry name" value="PUTATIVE (AFU_ORTHOLOGUE AFUA_2G14390)-RELATED"/>
    <property type="match status" value="1"/>
</dbReference>
<dbReference type="Pfam" id="PF13649">
    <property type="entry name" value="Methyltransf_25"/>
    <property type="match status" value="1"/>
</dbReference>
<keyword evidence="1 3" id="KW-0808">Transferase</keyword>
<evidence type="ECO:0000256" key="1">
    <source>
        <dbReference type="ARBA" id="ARBA00022679"/>
    </source>
</evidence>
<accession>A0A7C3PH35</accession>
<feature type="domain" description="Methyltransferase" evidence="2">
    <location>
        <begin position="40"/>
        <end position="132"/>
    </location>
</feature>
<organism evidence="3">
    <name type="scientific">Oscillatoriales cyanobacterium SpSt-418</name>
    <dbReference type="NCBI Taxonomy" id="2282169"/>
    <lineage>
        <taxon>Bacteria</taxon>
        <taxon>Bacillati</taxon>
        <taxon>Cyanobacteriota</taxon>
        <taxon>Cyanophyceae</taxon>
        <taxon>Oscillatoriophycideae</taxon>
        <taxon>Oscillatoriales</taxon>
    </lineage>
</organism>
<dbReference type="InterPro" id="IPR041698">
    <property type="entry name" value="Methyltransf_25"/>
</dbReference>
<sequence length="205" mass="23040">MVTLNFSDRWSQYYDVMAGTPPRDTLLAVLERFGTPGFAIDLGCGEGRDTVELLRRGWQVMAIDGTEEAIARLLQREDLPHPERLTTQVARFDQVQLPSADLINASYALPFCFPADFPALWQQIEASLKPGGRFAGQLFGDRDTWAAIATHTHHTRAQVEALLQNFEVELLDEEEKDAVTALNEAKHWHLFHIIARKPTDSAKGI</sequence>
<evidence type="ECO:0000313" key="3">
    <source>
        <dbReference type="EMBL" id="HFM99695.1"/>
    </source>
</evidence>
<keyword evidence="3" id="KW-0489">Methyltransferase</keyword>
<protein>
    <submittedName>
        <fullName evidence="3">Class I SAM-dependent methyltransferase</fullName>
    </submittedName>
</protein>
<dbReference type="SUPFAM" id="SSF53335">
    <property type="entry name" value="S-adenosyl-L-methionine-dependent methyltransferases"/>
    <property type="match status" value="1"/>
</dbReference>
<dbReference type="InterPro" id="IPR029063">
    <property type="entry name" value="SAM-dependent_MTases_sf"/>
</dbReference>
<dbReference type="CDD" id="cd02440">
    <property type="entry name" value="AdoMet_MTases"/>
    <property type="match status" value="1"/>
</dbReference>
<gene>
    <name evidence="3" type="ORF">ENR64_18450</name>
</gene>
<dbReference type="Gene3D" id="3.40.50.150">
    <property type="entry name" value="Vaccinia Virus protein VP39"/>
    <property type="match status" value="1"/>
</dbReference>
<proteinExistence type="predicted"/>
<dbReference type="GO" id="GO:0008168">
    <property type="term" value="F:methyltransferase activity"/>
    <property type="evidence" value="ECO:0007669"/>
    <property type="project" value="UniProtKB-KW"/>
</dbReference>
<comment type="caution">
    <text evidence="3">The sequence shown here is derived from an EMBL/GenBank/DDBJ whole genome shotgun (WGS) entry which is preliminary data.</text>
</comment>
<reference evidence="3" key="1">
    <citation type="journal article" date="2020" name="mSystems">
        <title>Genome- and Community-Level Interaction Insights into Carbon Utilization and Element Cycling Functions of Hydrothermarchaeota in Hydrothermal Sediment.</title>
        <authorList>
            <person name="Zhou Z."/>
            <person name="Liu Y."/>
            <person name="Xu W."/>
            <person name="Pan J."/>
            <person name="Luo Z.H."/>
            <person name="Li M."/>
        </authorList>
    </citation>
    <scope>NUCLEOTIDE SEQUENCE [LARGE SCALE GENOMIC DNA]</scope>
    <source>
        <strain evidence="3">SpSt-418</strain>
    </source>
</reference>
<dbReference type="GO" id="GO:0032259">
    <property type="term" value="P:methylation"/>
    <property type="evidence" value="ECO:0007669"/>
    <property type="project" value="UniProtKB-KW"/>
</dbReference>